<evidence type="ECO:0000313" key="2">
    <source>
        <dbReference type="EMBL" id="MDR6510978.1"/>
    </source>
</evidence>
<name>A0ABU1MKX5_9SPHN</name>
<organism evidence="2 3">
    <name type="scientific">Novosphingobium capsulatum</name>
    <dbReference type="NCBI Taxonomy" id="13688"/>
    <lineage>
        <taxon>Bacteria</taxon>
        <taxon>Pseudomonadati</taxon>
        <taxon>Pseudomonadota</taxon>
        <taxon>Alphaproteobacteria</taxon>
        <taxon>Sphingomonadales</taxon>
        <taxon>Sphingomonadaceae</taxon>
        <taxon>Novosphingobium</taxon>
    </lineage>
</organism>
<accession>A0ABU1MKX5</accession>
<dbReference type="InterPro" id="IPR036259">
    <property type="entry name" value="MFS_trans_sf"/>
</dbReference>
<keyword evidence="3" id="KW-1185">Reference proteome</keyword>
<comment type="caution">
    <text evidence="2">The sequence shown here is derived from an EMBL/GenBank/DDBJ whole genome shotgun (WGS) entry which is preliminary data.</text>
</comment>
<gene>
    <name evidence="2" type="ORF">J2792_001850</name>
</gene>
<dbReference type="RefSeq" id="WP_309804979.1">
    <property type="nucleotide sequence ID" value="NZ_JAVDRD010000004.1"/>
</dbReference>
<dbReference type="EMBL" id="JAVDRD010000004">
    <property type="protein sequence ID" value="MDR6510978.1"/>
    <property type="molecule type" value="Genomic_DNA"/>
</dbReference>
<feature type="transmembrane region" description="Helical" evidence="1">
    <location>
        <begin position="51"/>
        <end position="72"/>
    </location>
</feature>
<feature type="transmembrane region" description="Helical" evidence="1">
    <location>
        <begin position="167"/>
        <end position="187"/>
    </location>
</feature>
<feature type="transmembrane region" description="Helical" evidence="1">
    <location>
        <begin position="137"/>
        <end position="161"/>
    </location>
</feature>
<feature type="transmembrane region" description="Helical" evidence="1">
    <location>
        <begin position="241"/>
        <end position="263"/>
    </location>
</feature>
<feature type="transmembrane region" description="Helical" evidence="1">
    <location>
        <begin position="294"/>
        <end position="316"/>
    </location>
</feature>
<dbReference type="Gene3D" id="1.20.1250.20">
    <property type="entry name" value="MFS general substrate transporter like domains"/>
    <property type="match status" value="1"/>
</dbReference>
<keyword evidence="1" id="KW-0472">Membrane</keyword>
<reference evidence="2 3" key="1">
    <citation type="submission" date="2023-07" db="EMBL/GenBank/DDBJ databases">
        <title>Sorghum-associated microbial communities from plants grown in Nebraska, USA.</title>
        <authorList>
            <person name="Schachtman D."/>
        </authorList>
    </citation>
    <scope>NUCLEOTIDE SEQUENCE [LARGE SCALE GENOMIC DNA]</scope>
    <source>
        <strain evidence="2 3">DS1027</strain>
    </source>
</reference>
<evidence type="ECO:0000256" key="1">
    <source>
        <dbReference type="SAM" id="Phobius"/>
    </source>
</evidence>
<proteinExistence type="predicted"/>
<feature type="transmembrane region" description="Helical" evidence="1">
    <location>
        <begin position="108"/>
        <end position="130"/>
    </location>
</feature>
<evidence type="ECO:0000313" key="3">
    <source>
        <dbReference type="Proteomes" id="UP001184150"/>
    </source>
</evidence>
<feature type="transmembrane region" description="Helical" evidence="1">
    <location>
        <begin position="208"/>
        <end position="229"/>
    </location>
</feature>
<feature type="transmembrane region" description="Helical" evidence="1">
    <location>
        <begin position="270"/>
        <end position="288"/>
    </location>
</feature>
<keyword evidence="1" id="KW-1133">Transmembrane helix</keyword>
<feature type="transmembrane region" description="Helical" evidence="1">
    <location>
        <begin position="359"/>
        <end position="379"/>
    </location>
</feature>
<dbReference type="SUPFAM" id="SSF103473">
    <property type="entry name" value="MFS general substrate transporter"/>
    <property type="match status" value="1"/>
</dbReference>
<keyword evidence="1" id="KW-0812">Transmembrane</keyword>
<evidence type="ECO:0008006" key="4">
    <source>
        <dbReference type="Google" id="ProtNLM"/>
    </source>
</evidence>
<feature type="transmembrane region" description="Helical" evidence="1">
    <location>
        <begin position="328"/>
        <end position="347"/>
    </location>
</feature>
<feature type="transmembrane region" description="Helical" evidence="1">
    <location>
        <begin position="21"/>
        <end position="45"/>
    </location>
</feature>
<protein>
    <recommendedName>
        <fullName evidence="4">MFS transporter</fullName>
    </recommendedName>
</protein>
<sequence length="393" mass="39953">MTADSQANAGQGASSRGAMAAALLIGTVGLVIAGVQPVFFGALLAADRLSAAQVGHVAAAELVSIGIGVVIAESFLERVSVWLSTLVALALVASLNLATVWTSGLGVLFVRGLVGLSAGVLVWMTTGVIVRSARPTALSAAFLLTQAIVQFATSTGLAIAAPNARDGVPVTIAVLAVAAMLLVPLLPKRLNPLPRDPAQVSGLPPLRGWVVLAASLLIQSCIVGAWVYFEPLGRQAGMTPQQVAFAVPASLGAQVVGGFAAIFLARRLPWFVSLIVSSIALSAVLFILSTPPGATAFFVLETLFGAVWIFITPFLTPLSIENDPTRRTALLVPSAVLVGSGLGPLAASTLADDASAGRVLQLCALLAIGATLLIVGLYVTRSRVAGGQAAPHA</sequence>
<dbReference type="Proteomes" id="UP001184150">
    <property type="component" value="Unassembled WGS sequence"/>
</dbReference>
<feature type="transmembrane region" description="Helical" evidence="1">
    <location>
        <begin position="79"/>
        <end position="102"/>
    </location>
</feature>